<dbReference type="Proteomes" id="UP001232148">
    <property type="component" value="Unassembled WGS sequence"/>
</dbReference>
<accession>A0AAD9M005</accession>
<reference evidence="1" key="1">
    <citation type="submission" date="2021-06" db="EMBL/GenBank/DDBJ databases">
        <title>Comparative genomics, transcriptomics and evolutionary studies reveal genomic signatures of adaptation to plant cell wall in hemibiotrophic fungi.</title>
        <authorList>
            <consortium name="DOE Joint Genome Institute"/>
            <person name="Baroncelli R."/>
            <person name="Diaz J.F."/>
            <person name="Benocci T."/>
            <person name="Peng M."/>
            <person name="Battaglia E."/>
            <person name="Haridas S."/>
            <person name="Andreopoulos W."/>
            <person name="Labutti K."/>
            <person name="Pangilinan J."/>
            <person name="Floch G.L."/>
            <person name="Makela M.R."/>
            <person name="Henrissat B."/>
            <person name="Grigoriev I.V."/>
            <person name="Crouch J.A."/>
            <person name="De Vries R.P."/>
            <person name="Sukno S.A."/>
            <person name="Thon M.R."/>
        </authorList>
    </citation>
    <scope>NUCLEOTIDE SEQUENCE</scope>
    <source>
        <strain evidence="1">MAFF235873</strain>
    </source>
</reference>
<dbReference type="AlphaFoldDB" id="A0AAD9M005"/>
<name>A0AAD9M005_9PEZI</name>
<comment type="caution">
    <text evidence="1">The sequence shown here is derived from an EMBL/GenBank/DDBJ whole genome shotgun (WGS) entry which is preliminary data.</text>
</comment>
<protein>
    <submittedName>
        <fullName evidence="1">Uncharacterized protein</fullName>
    </submittedName>
</protein>
<gene>
    <name evidence="1" type="ORF">LX32DRAFT_640961</name>
</gene>
<evidence type="ECO:0000313" key="1">
    <source>
        <dbReference type="EMBL" id="KAK2027374.1"/>
    </source>
</evidence>
<organism evidence="1 2">
    <name type="scientific">Colletotrichum zoysiae</name>
    <dbReference type="NCBI Taxonomy" id="1216348"/>
    <lineage>
        <taxon>Eukaryota</taxon>
        <taxon>Fungi</taxon>
        <taxon>Dikarya</taxon>
        <taxon>Ascomycota</taxon>
        <taxon>Pezizomycotina</taxon>
        <taxon>Sordariomycetes</taxon>
        <taxon>Hypocreomycetidae</taxon>
        <taxon>Glomerellales</taxon>
        <taxon>Glomerellaceae</taxon>
        <taxon>Colletotrichum</taxon>
        <taxon>Colletotrichum graminicola species complex</taxon>
    </lineage>
</organism>
<keyword evidence="2" id="KW-1185">Reference proteome</keyword>
<sequence>MYTTTRSLISQAELACSMQQPRYNIITTILDGNLILVKDGRHLVITLLTPLGPYNSLPTQGTITKAVGSSARLPQMKDTVAVVHSLHASLRFAALGLELGTYLMRYRNPRRSTHSIYDGCQYAMAPLP</sequence>
<dbReference type="EMBL" id="MU842896">
    <property type="protein sequence ID" value="KAK2027374.1"/>
    <property type="molecule type" value="Genomic_DNA"/>
</dbReference>
<proteinExistence type="predicted"/>
<evidence type="ECO:0000313" key="2">
    <source>
        <dbReference type="Proteomes" id="UP001232148"/>
    </source>
</evidence>